<reference evidence="2" key="1">
    <citation type="submission" date="2019-12" db="EMBL/GenBank/DDBJ databases">
        <title>The DNA Methylation Landscape of Giant Viruses.</title>
        <authorList>
            <person name="Jeudy S."/>
            <person name="Rigou S."/>
            <person name="Alempic J.-M."/>
            <person name="Claverie J.-M."/>
            <person name="Abergel C."/>
            <person name="Legendre M."/>
        </authorList>
    </citation>
    <scope>NUCLEOTIDE SEQUENCE</scope>
    <source>
        <strain evidence="2">P4</strain>
    </source>
</reference>
<keyword evidence="1" id="KW-0472">Membrane</keyword>
<keyword evidence="1" id="KW-1133">Transmembrane helix</keyword>
<accession>A0A6G8MYH1</accession>
<feature type="transmembrane region" description="Helical" evidence="1">
    <location>
        <begin position="47"/>
        <end position="70"/>
    </location>
</feature>
<sequence>MCEGTFYIRWKMVWTLFSIAFATYFFSWLFLFLLYKFTLDVHGVGNQMLYSFISAFPLSSGVIIILIIFYNTYRVCKPQPYMTEEDSLLAEMLA</sequence>
<organism evidence="2 3">
    <name type="scientific">Cedratvirus kamchatka</name>
    <dbReference type="NCBI Taxonomy" id="2716914"/>
    <lineage>
        <taxon>Viruses</taxon>
        <taxon>Pithoviruses</taxon>
        <taxon>Orthocedratvirinae</taxon>
        <taxon>Alphacedratvirus</taxon>
        <taxon>Alphacedratvirus rossiense</taxon>
    </lineage>
</organism>
<evidence type="ECO:0000256" key="1">
    <source>
        <dbReference type="SAM" id="Phobius"/>
    </source>
</evidence>
<keyword evidence="1" id="KW-0812">Transmembrane</keyword>
<keyword evidence="3" id="KW-1185">Reference proteome</keyword>
<gene>
    <name evidence="2" type="primary">ck24</name>
</gene>
<evidence type="ECO:0000313" key="2">
    <source>
        <dbReference type="EMBL" id="QIN54149.1"/>
    </source>
</evidence>
<dbReference type="EMBL" id="MN873693">
    <property type="protein sequence ID" value="QIN54149.1"/>
    <property type="molecule type" value="Genomic_DNA"/>
</dbReference>
<evidence type="ECO:0000313" key="3">
    <source>
        <dbReference type="Proteomes" id="UP001224087"/>
    </source>
</evidence>
<feature type="transmembrane region" description="Helical" evidence="1">
    <location>
        <begin position="12"/>
        <end position="35"/>
    </location>
</feature>
<name>A0A6G8MYH1_9VIRU</name>
<proteinExistence type="predicted"/>
<protein>
    <submittedName>
        <fullName evidence="2">Membrane protein</fullName>
    </submittedName>
</protein>
<dbReference type="Proteomes" id="UP001224087">
    <property type="component" value="Segment"/>
</dbReference>